<evidence type="ECO:0000313" key="8">
    <source>
        <dbReference type="Proteomes" id="UP000011087"/>
    </source>
</evidence>
<evidence type="ECO:0000256" key="1">
    <source>
        <dbReference type="ARBA" id="ARBA00022729"/>
    </source>
</evidence>
<dbReference type="AlphaFoldDB" id="L1K4F6"/>
<dbReference type="HOGENOM" id="CLU_316751_0_0_1"/>
<reference evidence="6 8" key="1">
    <citation type="journal article" date="2012" name="Nature">
        <title>Algal genomes reveal evolutionary mosaicism and the fate of nucleomorphs.</title>
        <authorList>
            <consortium name="DOE Joint Genome Institute"/>
            <person name="Curtis B.A."/>
            <person name="Tanifuji G."/>
            <person name="Burki F."/>
            <person name="Gruber A."/>
            <person name="Irimia M."/>
            <person name="Maruyama S."/>
            <person name="Arias M.C."/>
            <person name="Ball S.G."/>
            <person name="Gile G.H."/>
            <person name="Hirakawa Y."/>
            <person name="Hopkins J.F."/>
            <person name="Kuo A."/>
            <person name="Rensing S.A."/>
            <person name="Schmutz J."/>
            <person name="Symeonidi A."/>
            <person name="Elias M."/>
            <person name="Eveleigh R.J."/>
            <person name="Herman E.K."/>
            <person name="Klute M.J."/>
            <person name="Nakayama T."/>
            <person name="Obornik M."/>
            <person name="Reyes-Prieto A."/>
            <person name="Armbrust E.V."/>
            <person name="Aves S.J."/>
            <person name="Beiko R.G."/>
            <person name="Coutinho P."/>
            <person name="Dacks J.B."/>
            <person name="Durnford D.G."/>
            <person name="Fast N.M."/>
            <person name="Green B.R."/>
            <person name="Grisdale C.J."/>
            <person name="Hempel F."/>
            <person name="Henrissat B."/>
            <person name="Hoppner M.P."/>
            <person name="Ishida K."/>
            <person name="Kim E."/>
            <person name="Koreny L."/>
            <person name="Kroth P.G."/>
            <person name="Liu Y."/>
            <person name="Malik S.B."/>
            <person name="Maier U.G."/>
            <person name="McRose D."/>
            <person name="Mock T."/>
            <person name="Neilson J.A."/>
            <person name="Onodera N.T."/>
            <person name="Poole A.M."/>
            <person name="Pritham E.J."/>
            <person name="Richards T.A."/>
            <person name="Rocap G."/>
            <person name="Roy S.W."/>
            <person name="Sarai C."/>
            <person name="Schaack S."/>
            <person name="Shirato S."/>
            <person name="Slamovits C.H."/>
            <person name="Spencer D.F."/>
            <person name="Suzuki S."/>
            <person name="Worden A.Z."/>
            <person name="Zauner S."/>
            <person name="Barry K."/>
            <person name="Bell C."/>
            <person name="Bharti A.K."/>
            <person name="Crow J.A."/>
            <person name="Grimwood J."/>
            <person name="Kramer R."/>
            <person name="Lindquist E."/>
            <person name="Lucas S."/>
            <person name="Salamov A."/>
            <person name="McFadden G.I."/>
            <person name="Lane C.E."/>
            <person name="Keeling P.J."/>
            <person name="Gray M.W."/>
            <person name="Grigoriev I.V."/>
            <person name="Archibald J.M."/>
        </authorList>
    </citation>
    <scope>NUCLEOTIDE SEQUENCE</scope>
    <source>
        <strain evidence="6 8">CCMP2712</strain>
    </source>
</reference>
<dbReference type="KEGG" id="gtt:GUITHDRAFT_99109"/>
<feature type="signal peptide" evidence="4">
    <location>
        <begin position="1"/>
        <end position="36"/>
    </location>
</feature>
<keyword evidence="8" id="KW-1185">Reference proteome</keyword>
<dbReference type="InterPro" id="IPR009030">
    <property type="entry name" value="Growth_fac_rcpt_cys_sf"/>
</dbReference>
<dbReference type="SUPFAM" id="SSF57184">
    <property type="entry name" value="Growth factor receptor domain"/>
    <property type="match status" value="1"/>
</dbReference>
<dbReference type="InterPro" id="IPR011641">
    <property type="entry name" value="Tyr-kin_ephrin_A/B_rcpt-like"/>
</dbReference>
<dbReference type="OrthoDB" id="430340at2759"/>
<dbReference type="EMBL" id="JH992965">
    <property type="protein sequence ID" value="EKX55330.1"/>
    <property type="molecule type" value="Genomic_DNA"/>
</dbReference>
<evidence type="ECO:0000256" key="2">
    <source>
        <dbReference type="ARBA" id="ARBA00022737"/>
    </source>
</evidence>
<evidence type="ECO:0000256" key="3">
    <source>
        <dbReference type="ARBA" id="ARBA00023157"/>
    </source>
</evidence>
<dbReference type="GeneID" id="17311884"/>
<keyword evidence="1 4" id="KW-0732">Signal</keyword>
<dbReference type="Pfam" id="PF13948">
    <property type="entry name" value="DUF4215"/>
    <property type="match status" value="1"/>
</dbReference>
<keyword evidence="2" id="KW-0677">Repeat</keyword>
<feature type="domain" description="Tyrosine-protein kinase ephrin type A/B receptor-like" evidence="5">
    <location>
        <begin position="701"/>
        <end position="745"/>
    </location>
</feature>
<sequence length="921" mass="97939">MPPGLQRGSGMAVTGMLMVAMIGGGGLAGATGPADAATVEKPVMMLARPTSSPSGSIPVLNACVDRSDWRFVWNEGGFLWTSSCSEYVTGGGNCHVDVGYALDEERWISAEEACPFSCGRCCDKVCGTAGSSCASACLNLSSSYQSLLEFALAWNSSEFKSVLSTPTAFQLIPYAPETFLDRALVYLIPVTPGAKTRYRLECAASSSPWIDSSRVEVTTSCAHLQAISFLPGSGTSSEFLSDMVEVSVEIKTPPPVIQVTQCAIVKANVTEMLEFDGITSKYSDQSCSYLVVDILAQGLLNATARIRYAENQVTGSLAMTDQAIGRATLTMLESGVVAALAFRPGTTPSDLVLSPRLVVQSPAPVRSFDWMGTVGLWNFTLESLQGTYEREVNPLNGCAEVQPTVIHPSQVRDASNLLGAAVLKGPVCKSGTWELPAPFSPSISSFLVDKMSDGSRLQGLEFNSLNSELFVQDDLSLAHAAGLLPTETLSLEVWFSINPAGSIPVAGLVSARSDGPELAGHQYGKGWSLSYSVEDELDETRIEFAVATQKQELIAGLGGFATLVGRVSPRLPADKMIHVAVTFNGSHASIFMSGELIAQSDMCGAQRNETCGSILYPDRRDLLALNVSGSLIVGALDQRNGERASHMGLIRFLRIYNKALSSEQVRVASLRYSLDFAILPCPTGHYGPYEGLQPCFQCPPGTFAAAIKSERCLPCPKTFFAPSSGSKECLLCPVGLSTAQEGSAACTDDACMLGQVSCSPEARCVWSNGTATCECWQGYKREGPVCRAVCGDGIRVSEEACDDGNVLSGDGCSSSCQVENGGRDCCIANYSFCLRNYEVLSSTREGCYSTFSRCLLAADKTLIPSLSSRVSLFSSSSLRQEGPCDAKEEVDCQQLEATCEAAPDCLLAYARCLKAVTCSPV</sequence>
<dbReference type="RefSeq" id="XP_005842310.1">
    <property type="nucleotide sequence ID" value="XM_005842253.1"/>
</dbReference>
<gene>
    <name evidence="6" type="ORF">GUITHDRAFT_99109</name>
</gene>
<dbReference type="Pfam" id="PF13385">
    <property type="entry name" value="Laminin_G_3"/>
    <property type="match status" value="1"/>
</dbReference>
<dbReference type="Gene3D" id="2.60.120.200">
    <property type="match status" value="1"/>
</dbReference>
<evidence type="ECO:0000313" key="6">
    <source>
        <dbReference type="EMBL" id="EKX55330.1"/>
    </source>
</evidence>
<dbReference type="SMART" id="SM01411">
    <property type="entry name" value="Ephrin_rec_like"/>
    <property type="match status" value="1"/>
</dbReference>
<evidence type="ECO:0000256" key="4">
    <source>
        <dbReference type="SAM" id="SignalP"/>
    </source>
</evidence>
<proteinExistence type="predicted"/>
<dbReference type="Pfam" id="PF07699">
    <property type="entry name" value="Ephrin_rec_like"/>
    <property type="match status" value="1"/>
</dbReference>
<dbReference type="InterPro" id="IPR011936">
    <property type="entry name" value="Myxo_disulph_rpt"/>
</dbReference>
<evidence type="ECO:0000259" key="5">
    <source>
        <dbReference type="Pfam" id="PF07699"/>
    </source>
</evidence>
<dbReference type="SUPFAM" id="SSF49899">
    <property type="entry name" value="Concanavalin A-like lectins/glucanases"/>
    <property type="match status" value="1"/>
</dbReference>
<keyword evidence="3" id="KW-1015">Disulfide bond</keyword>
<reference evidence="8" key="2">
    <citation type="submission" date="2012-11" db="EMBL/GenBank/DDBJ databases">
        <authorList>
            <person name="Kuo A."/>
            <person name="Curtis B.A."/>
            <person name="Tanifuji G."/>
            <person name="Burki F."/>
            <person name="Gruber A."/>
            <person name="Irimia M."/>
            <person name="Maruyama S."/>
            <person name="Arias M.C."/>
            <person name="Ball S.G."/>
            <person name="Gile G.H."/>
            <person name="Hirakawa Y."/>
            <person name="Hopkins J.F."/>
            <person name="Rensing S.A."/>
            <person name="Schmutz J."/>
            <person name="Symeonidi A."/>
            <person name="Elias M."/>
            <person name="Eveleigh R.J."/>
            <person name="Herman E.K."/>
            <person name="Klute M.J."/>
            <person name="Nakayama T."/>
            <person name="Obornik M."/>
            <person name="Reyes-Prieto A."/>
            <person name="Armbrust E.V."/>
            <person name="Aves S.J."/>
            <person name="Beiko R.G."/>
            <person name="Coutinho P."/>
            <person name="Dacks J.B."/>
            <person name="Durnford D.G."/>
            <person name="Fast N.M."/>
            <person name="Green B.R."/>
            <person name="Grisdale C."/>
            <person name="Hempe F."/>
            <person name="Henrissat B."/>
            <person name="Hoppner M.P."/>
            <person name="Ishida K.-I."/>
            <person name="Kim E."/>
            <person name="Koreny L."/>
            <person name="Kroth P.G."/>
            <person name="Liu Y."/>
            <person name="Malik S.-B."/>
            <person name="Maier U.G."/>
            <person name="McRose D."/>
            <person name="Mock T."/>
            <person name="Neilson J.A."/>
            <person name="Onodera N.T."/>
            <person name="Poole A.M."/>
            <person name="Pritham E.J."/>
            <person name="Richards T.A."/>
            <person name="Rocap G."/>
            <person name="Roy S.W."/>
            <person name="Sarai C."/>
            <person name="Schaack S."/>
            <person name="Shirato S."/>
            <person name="Slamovits C.H."/>
            <person name="Spencer D.F."/>
            <person name="Suzuki S."/>
            <person name="Worden A.Z."/>
            <person name="Zauner S."/>
            <person name="Barry K."/>
            <person name="Bell C."/>
            <person name="Bharti A.K."/>
            <person name="Crow J.A."/>
            <person name="Grimwood J."/>
            <person name="Kramer R."/>
            <person name="Lindquist E."/>
            <person name="Lucas S."/>
            <person name="Salamov A."/>
            <person name="McFadden G.I."/>
            <person name="Lane C.E."/>
            <person name="Keeling P.J."/>
            <person name="Gray M.W."/>
            <person name="Grigoriev I.V."/>
            <person name="Archibald J.M."/>
        </authorList>
    </citation>
    <scope>NUCLEOTIDE SEQUENCE</scope>
    <source>
        <strain evidence="8">CCMP2712</strain>
    </source>
</reference>
<dbReference type="NCBIfam" id="TIGR02232">
    <property type="entry name" value="myxo_disulf_rpt"/>
    <property type="match status" value="1"/>
</dbReference>
<dbReference type="PaxDb" id="55529-EKX55330"/>
<dbReference type="EnsemblProtists" id="EKX55330">
    <property type="protein sequence ID" value="EKX55330"/>
    <property type="gene ID" value="GUITHDRAFT_99109"/>
</dbReference>
<name>L1K4F6_GUITC</name>
<reference evidence="7" key="3">
    <citation type="submission" date="2016-03" db="UniProtKB">
        <authorList>
            <consortium name="EnsemblProtists"/>
        </authorList>
    </citation>
    <scope>IDENTIFICATION</scope>
</reference>
<accession>L1K4F6</accession>
<feature type="chain" id="PRO_5008772186" description="Tyrosine-protein kinase ephrin type A/B receptor-like domain-containing protein" evidence="4">
    <location>
        <begin position="37"/>
        <end position="921"/>
    </location>
</feature>
<dbReference type="Proteomes" id="UP000011087">
    <property type="component" value="Unassembled WGS sequence"/>
</dbReference>
<dbReference type="InterPro" id="IPR013320">
    <property type="entry name" value="ConA-like_dom_sf"/>
</dbReference>
<protein>
    <recommendedName>
        <fullName evidence="5">Tyrosine-protein kinase ephrin type A/B receptor-like domain-containing protein</fullName>
    </recommendedName>
</protein>
<organism evidence="6">
    <name type="scientific">Guillardia theta (strain CCMP2712)</name>
    <name type="common">Cryptophyte</name>
    <dbReference type="NCBI Taxonomy" id="905079"/>
    <lineage>
        <taxon>Eukaryota</taxon>
        <taxon>Cryptophyceae</taxon>
        <taxon>Pyrenomonadales</taxon>
        <taxon>Geminigeraceae</taxon>
        <taxon>Guillardia</taxon>
    </lineage>
</organism>
<dbReference type="Gene3D" id="2.10.50.10">
    <property type="entry name" value="Tumor Necrosis Factor Receptor, subunit A, domain 2"/>
    <property type="match status" value="1"/>
</dbReference>
<evidence type="ECO:0000313" key="7">
    <source>
        <dbReference type="EnsemblProtists" id="EKX55330"/>
    </source>
</evidence>